<evidence type="ECO:0000313" key="2">
    <source>
        <dbReference type="Proteomes" id="UP000798662"/>
    </source>
</evidence>
<gene>
    <name evidence="1" type="ORF">I4F81_003134</name>
</gene>
<dbReference type="EMBL" id="CM020618">
    <property type="protein sequence ID" value="KAK1860545.1"/>
    <property type="molecule type" value="Genomic_DNA"/>
</dbReference>
<reference evidence="1" key="1">
    <citation type="submission" date="2019-11" db="EMBL/GenBank/DDBJ databases">
        <title>Nori genome reveals adaptations in red seaweeds to the harsh intertidal environment.</title>
        <authorList>
            <person name="Wang D."/>
            <person name="Mao Y."/>
        </authorList>
    </citation>
    <scope>NUCLEOTIDE SEQUENCE</scope>
    <source>
        <tissue evidence="1">Gametophyte</tissue>
    </source>
</reference>
<accession>A0ACC3BRH0</accession>
<sequence length="223" mass="23121">MAAATAVCAARRGVALAFVTVVVVLTTAAAAAWGAPAGAGTTTPATAARADAATAGLVEAAGAGVADVDSMVSLRAPSKRWVKGTIKEGVKPASKQWVNPVANKWTQPAVKRWTEPVAEQAVNGRVKPVSRARAAKGGSSPSRGGCSTVLHHLKEFYTLSWGLAMLDPTAGRAFGIFLAARGHAAAYRVMSRAERAAMARVLRVPLQTGVPKYMLPKRVPMIL</sequence>
<dbReference type="Proteomes" id="UP000798662">
    <property type="component" value="Chromosome 1"/>
</dbReference>
<organism evidence="1 2">
    <name type="scientific">Pyropia yezoensis</name>
    <name type="common">Susabi-nori</name>
    <name type="synonym">Porphyra yezoensis</name>
    <dbReference type="NCBI Taxonomy" id="2788"/>
    <lineage>
        <taxon>Eukaryota</taxon>
        <taxon>Rhodophyta</taxon>
        <taxon>Bangiophyceae</taxon>
        <taxon>Bangiales</taxon>
        <taxon>Bangiaceae</taxon>
        <taxon>Pyropia</taxon>
    </lineage>
</organism>
<proteinExistence type="predicted"/>
<protein>
    <submittedName>
        <fullName evidence="1">Uncharacterized protein</fullName>
    </submittedName>
</protein>
<keyword evidence="2" id="KW-1185">Reference proteome</keyword>
<evidence type="ECO:0000313" key="1">
    <source>
        <dbReference type="EMBL" id="KAK1860545.1"/>
    </source>
</evidence>
<name>A0ACC3BRH0_PYRYE</name>
<comment type="caution">
    <text evidence="1">The sequence shown here is derived from an EMBL/GenBank/DDBJ whole genome shotgun (WGS) entry which is preliminary data.</text>
</comment>